<keyword evidence="6 10" id="KW-0067">ATP-binding</keyword>
<feature type="domain" description="TmcA/NAT10 N-terminal" evidence="13">
    <location>
        <begin position="18"/>
        <end position="206"/>
    </location>
</feature>
<evidence type="ECO:0000256" key="10">
    <source>
        <dbReference type="HAMAP-Rule" id="MF_03211"/>
    </source>
</evidence>
<evidence type="ECO:0000259" key="13">
    <source>
        <dbReference type="Pfam" id="PF08351"/>
    </source>
</evidence>
<dbReference type="Pfam" id="PF05127">
    <property type="entry name" value="NAT10_TcmA_helicase"/>
    <property type="match status" value="1"/>
</dbReference>
<dbReference type="PANTHER" id="PTHR10925">
    <property type="entry name" value="N-ACETYLTRANSFERASE 10"/>
    <property type="match status" value="1"/>
</dbReference>
<dbReference type="InterPro" id="IPR033688">
    <property type="entry name" value="NAT10"/>
</dbReference>
<evidence type="ECO:0000256" key="9">
    <source>
        <dbReference type="ARBA" id="ARBA00068357"/>
    </source>
</evidence>
<dbReference type="GO" id="GO:0005730">
    <property type="term" value="C:nucleolus"/>
    <property type="evidence" value="ECO:0007669"/>
    <property type="project" value="UniProtKB-SubCell"/>
</dbReference>
<dbReference type="AlphaFoldDB" id="A0AAN9G8V5"/>
<evidence type="ECO:0000313" key="17">
    <source>
        <dbReference type="Proteomes" id="UP001374579"/>
    </source>
</evidence>
<dbReference type="GO" id="GO:0005524">
    <property type="term" value="F:ATP binding"/>
    <property type="evidence" value="ECO:0007669"/>
    <property type="project" value="UniProtKB-UniRule"/>
</dbReference>
<dbReference type="InterPro" id="IPR027417">
    <property type="entry name" value="P-loop_NTPase"/>
</dbReference>
<protein>
    <recommendedName>
        <fullName evidence="9 10">RNA cytidine acetyltransferase</fullName>
        <ecNumber evidence="10">2.3.1.-</ecNumber>
    </recommendedName>
    <alternativeName>
        <fullName evidence="10">18S rRNA cytosine acetyltransferase</fullName>
    </alternativeName>
</protein>
<dbReference type="Gene3D" id="3.40.50.11040">
    <property type="match status" value="1"/>
</dbReference>
<feature type="domain" description="TcmA/NAT10 helicase" evidence="12">
    <location>
        <begin position="275"/>
        <end position="482"/>
    </location>
</feature>
<dbReference type="EC" id="2.3.1.-" evidence="10"/>
<dbReference type="EMBL" id="JBAMIC010000012">
    <property type="protein sequence ID" value="KAK7099272.1"/>
    <property type="molecule type" value="Genomic_DNA"/>
</dbReference>
<dbReference type="InterPro" id="IPR027992">
    <property type="entry name" value="tRNA_bind_dom"/>
</dbReference>
<evidence type="ECO:0000259" key="12">
    <source>
        <dbReference type="Pfam" id="PF05127"/>
    </source>
</evidence>
<evidence type="ECO:0000256" key="11">
    <source>
        <dbReference type="SAM" id="MobiDB-lite"/>
    </source>
</evidence>
<evidence type="ECO:0000256" key="5">
    <source>
        <dbReference type="ARBA" id="ARBA00022741"/>
    </source>
</evidence>
<evidence type="ECO:0000256" key="6">
    <source>
        <dbReference type="ARBA" id="ARBA00022840"/>
    </source>
</evidence>
<keyword evidence="4 10" id="KW-0819">tRNA processing</keyword>
<dbReference type="Pfam" id="PF13725">
    <property type="entry name" value="tRNA_bind_2"/>
    <property type="match status" value="1"/>
</dbReference>
<evidence type="ECO:0000313" key="16">
    <source>
        <dbReference type="EMBL" id="KAK7099272.1"/>
    </source>
</evidence>
<keyword evidence="7 10" id="KW-0539">Nucleus</keyword>
<sequence length="992" mass="111342">MEEEKGRKTSNLLKVDNRIRILIENGVAKQHRSMFVVVGDHGKDQVVFLHHMLSKAMIKARPSVLWCYKKELGFSSHRKKRMKKLDKKIKSGRVDVNTDDQFELFIAGTNIRYCYYAETHKILGNTYGMAVLQDFEAMTPNLLARSIETIEGGGLVVVLLPNKQLSSLKMDVHDRYRTESHQDVVARFNQRFMRSLSTCQTCMVLDDKLNVLSQNTIEPVVPRSLEDKVEMPELEGTTKLTEPLVKKCKTTDQGKAVLKFVDAIADKSLRSTVAMTAGRGRGKSAALGLAIAAAVAYDYSNIFVTAPSPENLKTLFEFIFKGFDALGYQEHMDYTIITSTNPDFNKAVVRVNVTRGHRQTIQYIHPSDSVKLGQAELLCVDEAAAIPLPLVKNLLGPYLVFLSSTVSGYEGTGRSLSLKLIQQLRQQSATYGSVSGEGKKLTDMSSVMTSGRKLQEITLEESIRYGNKDPVERWLNNLLCLDATVPRISAGCPAPQACQLFYVNRDQLFSYNKPSETFLQRVISLFVSSHYKNSPNDLQMLSDAPAHHIFVLLGPIGAKSTGLPDVLCVIQVCLEGEISKASIMNSLSRGKRASGDLIPWTISQQFLDSDFASLSGARIVRIATHPDYQAMGYGTRAMELLQQYYEGKMPSLDASDGESDTEATENNAAGGEDAEKKLPPLLCKLSSRRAEKLDYLGVSYGLTSPLLKFWKRNAFAPVYLRQTPNDLTGEHTCIMLRCLNEDSEEEDTQSPWLRTFWMDFRERFLALLAYEFRTFRPQLALSLLDQKKFKLSTQDMTEGSLLSAYKVKRLEQYAHNLVDYHQIVDLMPTLAQLYFSGKICVHLSVVQDAVLLALGLQHKGVDTLTKELDLPTPQVLALFNKSVRKLCNYLKEQQEKEVEASLPAAELEIDMRPAKQTLEEDLKEAAASMHLNQYAIKGNEKSWKEALSADTSSKGIISVKGTLKRKRLEQGEEVDYKKKHDKKKNKKKSSEH</sequence>
<feature type="compositionally biased region" description="Basic and acidic residues" evidence="11">
    <location>
        <begin position="968"/>
        <end position="978"/>
    </location>
</feature>
<dbReference type="GO" id="GO:1904812">
    <property type="term" value="P:rRNA acetylation involved in maturation of SSU-rRNA"/>
    <property type="evidence" value="ECO:0007669"/>
    <property type="project" value="InterPro"/>
</dbReference>
<feature type="binding site" evidence="10">
    <location>
        <position position="712"/>
    </location>
    <ligand>
        <name>acetyl-CoA</name>
        <dbReference type="ChEBI" id="CHEBI:57288"/>
    </ligand>
</feature>
<keyword evidence="5 10" id="KW-0547">Nucleotide-binding</keyword>
<dbReference type="HAMAP" id="MF_03211">
    <property type="entry name" value="RNA_acetyltr_Nat10"/>
    <property type="match status" value="1"/>
</dbReference>
<feature type="binding site" evidence="10">
    <location>
        <begin position="280"/>
        <end position="289"/>
    </location>
    <ligand>
        <name>ATP</name>
        <dbReference type="ChEBI" id="CHEBI:30616"/>
    </ligand>
</feature>
<evidence type="ECO:0000256" key="1">
    <source>
        <dbReference type="ARBA" id="ARBA00004604"/>
    </source>
</evidence>
<dbReference type="Gene3D" id="3.40.630.30">
    <property type="match status" value="1"/>
</dbReference>
<dbReference type="SUPFAM" id="SSF55729">
    <property type="entry name" value="Acyl-CoA N-acyltransferases (Nat)"/>
    <property type="match status" value="1"/>
</dbReference>
<dbReference type="GO" id="GO:1990883">
    <property type="term" value="F:18S rRNA cytidine N-acetyltransferase activity"/>
    <property type="evidence" value="ECO:0007669"/>
    <property type="project" value="TreeGrafter"/>
</dbReference>
<evidence type="ECO:0000256" key="8">
    <source>
        <dbReference type="ARBA" id="ARBA00023315"/>
    </source>
</evidence>
<comment type="catalytic activity">
    <reaction evidence="10">
        <text>a cytidine in tRNA + acetyl-CoA + ATP + H2O = an N(4)-acetylcytidine in tRNA + ADP + phosphate + CoA + H(+)</text>
        <dbReference type="Rhea" id="RHEA:53876"/>
        <dbReference type="Rhea" id="RHEA-COMP:13670"/>
        <dbReference type="Rhea" id="RHEA-COMP:13671"/>
        <dbReference type="ChEBI" id="CHEBI:15377"/>
        <dbReference type="ChEBI" id="CHEBI:15378"/>
        <dbReference type="ChEBI" id="CHEBI:30616"/>
        <dbReference type="ChEBI" id="CHEBI:43474"/>
        <dbReference type="ChEBI" id="CHEBI:57287"/>
        <dbReference type="ChEBI" id="CHEBI:57288"/>
        <dbReference type="ChEBI" id="CHEBI:74900"/>
        <dbReference type="ChEBI" id="CHEBI:82748"/>
        <dbReference type="ChEBI" id="CHEBI:456216"/>
    </reaction>
</comment>
<dbReference type="Pfam" id="PF08351">
    <property type="entry name" value="TmcA_N"/>
    <property type="match status" value="1"/>
</dbReference>
<feature type="binding site" evidence="10">
    <location>
        <position position="464"/>
    </location>
    <ligand>
        <name>ATP</name>
        <dbReference type="ChEBI" id="CHEBI:30616"/>
    </ligand>
</feature>
<dbReference type="InterPro" id="IPR007807">
    <property type="entry name" value="TcmA/NAT10_helicase"/>
</dbReference>
<keyword evidence="17" id="KW-1185">Reference proteome</keyword>
<feature type="domain" description="Possible tRNA binding" evidence="15">
    <location>
        <begin position="752"/>
        <end position="946"/>
    </location>
</feature>
<dbReference type="GO" id="GO:0000049">
    <property type="term" value="F:tRNA binding"/>
    <property type="evidence" value="ECO:0007669"/>
    <property type="project" value="TreeGrafter"/>
</dbReference>
<comment type="similarity">
    <text evidence="10">Belongs to the RNA cytidine acetyltransferase family. NAT10 subfamily.</text>
</comment>
<dbReference type="InterPro" id="IPR013562">
    <property type="entry name" value="TmcA/NAT10_N"/>
</dbReference>
<keyword evidence="3 10" id="KW-0808">Transferase</keyword>
<dbReference type="CDD" id="cd04301">
    <property type="entry name" value="NAT_SF"/>
    <property type="match status" value="1"/>
</dbReference>
<dbReference type="Gene3D" id="3.40.50.300">
    <property type="entry name" value="P-loop containing nucleotide triphosphate hydrolases"/>
    <property type="match status" value="1"/>
</dbReference>
<dbReference type="GO" id="GO:0051391">
    <property type="term" value="P:tRNA acetylation"/>
    <property type="evidence" value="ECO:0007669"/>
    <property type="project" value="UniProtKB-UniRule"/>
</dbReference>
<feature type="domain" description="N-acetyltransferase" evidence="14">
    <location>
        <begin position="521"/>
        <end position="739"/>
    </location>
</feature>
<evidence type="ECO:0000256" key="3">
    <source>
        <dbReference type="ARBA" id="ARBA00022679"/>
    </source>
</evidence>
<dbReference type="FunFam" id="3.40.50.300:FF:002218">
    <property type="entry name" value="tRNA(Met) cytidine acetyltransferase TmcA"/>
    <property type="match status" value="1"/>
</dbReference>
<dbReference type="PANTHER" id="PTHR10925:SF5">
    <property type="entry name" value="RNA CYTIDINE ACETYLTRANSFERASE"/>
    <property type="match status" value="1"/>
</dbReference>
<gene>
    <name evidence="16" type="ORF">V1264_003437</name>
</gene>
<dbReference type="InterPro" id="IPR016181">
    <property type="entry name" value="Acyl_CoA_acyltransferase"/>
</dbReference>
<comment type="catalytic activity">
    <reaction evidence="10">
        <text>a cytidine in 18S rRNA + acetyl-CoA + ATP + H2O = an N(4)-acetylcytidine in 18S rRNA + ADP + phosphate + CoA + H(+)</text>
        <dbReference type="Rhea" id="RHEA:51424"/>
        <dbReference type="Rhea" id="RHEA-COMP:13575"/>
        <dbReference type="Rhea" id="RHEA-COMP:13576"/>
        <dbReference type="ChEBI" id="CHEBI:15377"/>
        <dbReference type="ChEBI" id="CHEBI:15378"/>
        <dbReference type="ChEBI" id="CHEBI:30616"/>
        <dbReference type="ChEBI" id="CHEBI:43474"/>
        <dbReference type="ChEBI" id="CHEBI:57287"/>
        <dbReference type="ChEBI" id="CHEBI:57288"/>
        <dbReference type="ChEBI" id="CHEBI:74900"/>
        <dbReference type="ChEBI" id="CHEBI:82748"/>
        <dbReference type="ChEBI" id="CHEBI:456216"/>
    </reaction>
</comment>
<comment type="subcellular location">
    <subcellularLocation>
        <location evidence="1 10">Nucleus</location>
        <location evidence="1 10">Nucleolus</location>
    </subcellularLocation>
</comment>
<feature type="region of interest" description="Disordered" evidence="11">
    <location>
        <begin position="968"/>
        <end position="992"/>
    </location>
</feature>
<evidence type="ECO:0000259" key="14">
    <source>
        <dbReference type="Pfam" id="PF13718"/>
    </source>
</evidence>
<evidence type="ECO:0000256" key="4">
    <source>
        <dbReference type="ARBA" id="ARBA00022694"/>
    </source>
</evidence>
<comment type="function">
    <text evidence="10">RNA cytidine acetyltransferase with specificity toward both 18S rRNA and tRNAs. Catalyzes the formation of N(4)-acetylcytidine (ac4C) in 18S rRNA. Required for early nucleolar cleavages of precursor rRNA at sites A0, A1 and A2 during 18S rRNA synthesis. Catalyzes the formation of ac4C in serine and leucine tRNAs. Requires a tRNA-binding adapter protein for full tRNA acetyltransferase activity but not for 18S rRNA acetylation.</text>
</comment>
<dbReference type="GO" id="GO:0030686">
    <property type="term" value="C:90S preribosome"/>
    <property type="evidence" value="ECO:0007669"/>
    <property type="project" value="TreeGrafter"/>
</dbReference>
<keyword evidence="2 10" id="KW-0698">rRNA processing</keyword>
<feature type="region of interest" description="Disordered" evidence="11">
    <location>
        <begin position="651"/>
        <end position="674"/>
    </location>
</feature>
<evidence type="ECO:0000259" key="15">
    <source>
        <dbReference type="Pfam" id="PF13725"/>
    </source>
</evidence>
<proteinExistence type="inferred from homology"/>
<organism evidence="16 17">
    <name type="scientific">Littorina saxatilis</name>
    <dbReference type="NCBI Taxonomy" id="31220"/>
    <lineage>
        <taxon>Eukaryota</taxon>
        <taxon>Metazoa</taxon>
        <taxon>Spiralia</taxon>
        <taxon>Lophotrochozoa</taxon>
        <taxon>Mollusca</taxon>
        <taxon>Gastropoda</taxon>
        <taxon>Caenogastropoda</taxon>
        <taxon>Littorinimorpha</taxon>
        <taxon>Littorinoidea</taxon>
        <taxon>Littorinidae</taxon>
        <taxon>Littorina</taxon>
    </lineage>
</organism>
<dbReference type="InterPro" id="IPR000182">
    <property type="entry name" value="GNAT_dom"/>
</dbReference>
<evidence type="ECO:0000256" key="2">
    <source>
        <dbReference type="ARBA" id="ARBA00022552"/>
    </source>
</evidence>
<dbReference type="Proteomes" id="UP001374579">
    <property type="component" value="Unassembled WGS sequence"/>
</dbReference>
<keyword evidence="8 10" id="KW-0012">Acyltransferase</keyword>
<dbReference type="InterPro" id="IPR032672">
    <property type="entry name" value="TmcA/NAT10/Kre33"/>
</dbReference>
<name>A0AAN9G8V5_9CAEN</name>
<reference evidence="16 17" key="1">
    <citation type="submission" date="2024-02" db="EMBL/GenBank/DDBJ databases">
        <title>Chromosome-scale genome assembly of the rough periwinkle Littorina saxatilis.</title>
        <authorList>
            <person name="De Jode A."/>
            <person name="Faria R."/>
            <person name="Formenti G."/>
            <person name="Sims Y."/>
            <person name="Smith T.P."/>
            <person name="Tracey A."/>
            <person name="Wood J.M.D."/>
            <person name="Zagrodzka Z.B."/>
            <person name="Johannesson K."/>
            <person name="Butlin R.K."/>
            <person name="Leder E.H."/>
        </authorList>
    </citation>
    <scope>NUCLEOTIDE SEQUENCE [LARGE SCALE GENOMIC DNA]</scope>
    <source>
        <strain evidence="16">Snail1</strain>
        <tissue evidence="16">Muscle</tissue>
    </source>
</reference>
<feature type="binding site" evidence="10">
    <location>
        <begin position="629"/>
        <end position="635"/>
    </location>
    <ligand>
        <name>acetyl-CoA</name>
        <dbReference type="ChEBI" id="CHEBI:57288"/>
    </ligand>
</feature>
<evidence type="ECO:0000256" key="7">
    <source>
        <dbReference type="ARBA" id="ARBA00023242"/>
    </source>
</evidence>
<feature type="compositionally biased region" description="Basic residues" evidence="11">
    <location>
        <begin position="979"/>
        <end position="992"/>
    </location>
</feature>
<dbReference type="Pfam" id="PF13718">
    <property type="entry name" value="GNAT_acetyltr_2"/>
    <property type="match status" value="1"/>
</dbReference>
<accession>A0AAN9G8V5</accession>
<feature type="binding site" evidence="10">
    <location>
        <begin position="622"/>
        <end position="624"/>
    </location>
    <ligand>
        <name>acetyl-CoA</name>
        <dbReference type="ChEBI" id="CHEBI:57288"/>
    </ligand>
</feature>
<comment type="caution">
    <text evidence="16">The sequence shown here is derived from an EMBL/GenBank/DDBJ whole genome shotgun (WGS) entry which is preliminary data.</text>
</comment>